<evidence type="ECO:0000256" key="2">
    <source>
        <dbReference type="ARBA" id="ARBA00022729"/>
    </source>
</evidence>
<dbReference type="AlphaFoldDB" id="A0AA43BBL7"/>
<dbReference type="SUPFAM" id="SSF52833">
    <property type="entry name" value="Thioredoxin-like"/>
    <property type="match status" value="1"/>
</dbReference>
<keyword evidence="3" id="KW-0560">Oxidoreductase</keyword>
<keyword evidence="2" id="KW-0732">Signal</keyword>
<keyword evidence="4" id="KW-1015">Disulfide bond</keyword>
<evidence type="ECO:0000313" key="9">
    <source>
        <dbReference type="Proteomes" id="UP001162318"/>
    </source>
</evidence>
<dbReference type="RefSeq" id="WP_119081744.1">
    <property type="nucleotide sequence ID" value="NZ_JAOCKX010000020.1"/>
</dbReference>
<evidence type="ECO:0000256" key="6">
    <source>
        <dbReference type="SAM" id="Phobius"/>
    </source>
</evidence>
<dbReference type="EMBL" id="JAOCKX010000020">
    <property type="protein sequence ID" value="MDH2132405.1"/>
    <property type="molecule type" value="Genomic_DNA"/>
</dbReference>
<dbReference type="GO" id="GO:0016491">
    <property type="term" value="F:oxidoreductase activity"/>
    <property type="evidence" value="ECO:0007669"/>
    <property type="project" value="UniProtKB-KW"/>
</dbReference>
<feature type="transmembrane region" description="Helical" evidence="6">
    <location>
        <begin position="12"/>
        <end position="37"/>
    </location>
</feature>
<keyword evidence="5" id="KW-0676">Redox-active center</keyword>
<gene>
    <name evidence="8" type="ORF">N5J77_14850</name>
</gene>
<dbReference type="PANTHER" id="PTHR13887:SF14">
    <property type="entry name" value="DISULFIDE BOND FORMATION PROTEIN D"/>
    <property type="match status" value="1"/>
</dbReference>
<name>A0AA43BBL7_SPHYA</name>
<keyword evidence="6" id="KW-1133">Transmembrane helix</keyword>
<sequence>MTEKRRLSRRELLQIGGVVAIGYGVSVVLSATAPLGIDVSTNAIAQGLVLDPGGPIEGPEHADLRVVVFTDYQCPACRRAAPELDGAMRDDGRTQVAYKDWPIFGDVSEQAAQVALASEPQGLYFKIHHALMREHRALTEPVLRAIVEREGGDWTRLASDLQAGQTRIQTALARTATQAFALGISGTPAFLIGPLLVKGALSRSEFAKAFSDARAKLSR</sequence>
<evidence type="ECO:0000256" key="4">
    <source>
        <dbReference type="ARBA" id="ARBA00023157"/>
    </source>
</evidence>
<evidence type="ECO:0000256" key="3">
    <source>
        <dbReference type="ARBA" id="ARBA00023002"/>
    </source>
</evidence>
<evidence type="ECO:0000259" key="7">
    <source>
        <dbReference type="Pfam" id="PF13462"/>
    </source>
</evidence>
<dbReference type="Proteomes" id="UP001162318">
    <property type="component" value="Unassembled WGS sequence"/>
</dbReference>
<dbReference type="PROSITE" id="PS51318">
    <property type="entry name" value="TAT"/>
    <property type="match status" value="1"/>
</dbReference>
<accession>A0AA43BBL7</accession>
<comment type="caution">
    <text evidence="8">The sequence shown here is derived from an EMBL/GenBank/DDBJ whole genome shotgun (WGS) entry which is preliminary data.</text>
</comment>
<keyword evidence="6" id="KW-0472">Membrane</keyword>
<evidence type="ECO:0000256" key="1">
    <source>
        <dbReference type="ARBA" id="ARBA00005791"/>
    </source>
</evidence>
<keyword evidence="6" id="KW-0812">Transmembrane</keyword>
<comment type="similarity">
    <text evidence="1">Belongs to the thioredoxin family. DsbA subfamily.</text>
</comment>
<dbReference type="PANTHER" id="PTHR13887">
    <property type="entry name" value="GLUTATHIONE S-TRANSFERASE KAPPA"/>
    <property type="match status" value="1"/>
</dbReference>
<evidence type="ECO:0000313" key="8">
    <source>
        <dbReference type="EMBL" id="MDH2132405.1"/>
    </source>
</evidence>
<dbReference type="InterPro" id="IPR036249">
    <property type="entry name" value="Thioredoxin-like_sf"/>
</dbReference>
<feature type="domain" description="Thioredoxin-like fold" evidence="7">
    <location>
        <begin position="53"/>
        <end position="209"/>
    </location>
</feature>
<dbReference type="InterPro" id="IPR012336">
    <property type="entry name" value="Thioredoxin-like_fold"/>
</dbReference>
<proteinExistence type="inferred from homology"/>
<evidence type="ECO:0000256" key="5">
    <source>
        <dbReference type="ARBA" id="ARBA00023284"/>
    </source>
</evidence>
<organism evidence="8 9">
    <name type="scientific">Sphingobium yanoikuyae</name>
    <name type="common">Sphingomonas yanoikuyae</name>
    <dbReference type="NCBI Taxonomy" id="13690"/>
    <lineage>
        <taxon>Bacteria</taxon>
        <taxon>Pseudomonadati</taxon>
        <taxon>Pseudomonadota</taxon>
        <taxon>Alphaproteobacteria</taxon>
        <taxon>Sphingomonadales</taxon>
        <taxon>Sphingomonadaceae</taxon>
        <taxon>Sphingobium</taxon>
    </lineage>
</organism>
<dbReference type="Pfam" id="PF13462">
    <property type="entry name" value="Thioredoxin_4"/>
    <property type="match status" value="1"/>
</dbReference>
<dbReference type="InterPro" id="IPR006311">
    <property type="entry name" value="TAT_signal"/>
</dbReference>
<dbReference type="Gene3D" id="3.40.30.10">
    <property type="entry name" value="Glutaredoxin"/>
    <property type="match status" value="1"/>
</dbReference>
<protein>
    <submittedName>
        <fullName evidence="8">Thioredoxin domain-containing protein</fullName>
    </submittedName>
</protein>
<reference evidence="8" key="1">
    <citation type="submission" date="2022-09" db="EMBL/GenBank/DDBJ databases">
        <title>Intensive care unit water sources are persistently colonized with multi-drug resistant bacteria and are the site of extensive horizontal gene transfer of antibiotic resistance genes.</title>
        <authorList>
            <person name="Diorio-Toth L."/>
        </authorList>
    </citation>
    <scope>NUCLEOTIDE SEQUENCE</scope>
    <source>
        <strain evidence="8">GD03659</strain>
    </source>
</reference>